<feature type="domain" description="Factor of DNA methylation 1-5/IDN2" evidence="2">
    <location>
        <begin position="283"/>
        <end position="406"/>
    </location>
</feature>
<name>A0A2U1MIL2_ARTAN</name>
<sequence>MGKKGRRTTKHMSNSTNVMEVKKRPLESMESKYVETGDTIGKLIAENEKLHQSYFEGSCCSLVSNNPVIHSFKDVKAMDFSIQKQLQQICNDHQLMDSELQRQEKELELQSIEVQKCEAANESKRKTLDKEIKESAANTSLLQSKEKMVKLADFHKKEMEKLEEKISYLEKQVKDGNQNLLLEMKRLVEQLNITEHRRDHHVKAHKKIVDIHKSLKDKEEERKDLEILNQTLVSQDQKNNDELQDARNELIKHYELFTRSQENICSCEGLKEVPNTHIRVVRKLENELFYDELLRKYNETEEEKGTDSGLWSSWREYLRDPTWELSELMMLAQKLEVQKAMDGKDERLKSLKKDLRGEVCKAATEINCNFKRRYTEELWNLSEARHATLLEGVSCLLKIWKEQKRKKIASYFEFE</sequence>
<dbReference type="STRING" id="35608.A0A2U1MIL2"/>
<dbReference type="AlphaFoldDB" id="A0A2U1MIL2"/>
<reference evidence="3 4" key="1">
    <citation type="journal article" date="2018" name="Mol. Plant">
        <title>The genome of Artemisia annua provides insight into the evolution of Asteraceae family and artemisinin biosynthesis.</title>
        <authorList>
            <person name="Shen Q."/>
            <person name="Zhang L."/>
            <person name="Liao Z."/>
            <person name="Wang S."/>
            <person name="Yan T."/>
            <person name="Shi P."/>
            <person name="Liu M."/>
            <person name="Fu X."/>
            <person name="Pan Q."/>
            <person name="Wang Y."/>
            <person name="Lv Z."/>
            <person name="Lu X."/>
            <person name="Zhang F."/>
            <person name="Jiang W."/>
            <person name="Ma Y."/>
            <person name="Chen M."/>
            <person name="Hao X."/>
            <person name="Li L."/>
            <person name="Tang Y."/>
            <person name="Lv G."/>
            <person name="Zhou Y."/>
            <person name="Sun X."/>
            <person name="Brodelius P.E."/>
            <person name="Rose J.K.C."/>
            <person name="Tang K."/>
        </authorList>
    </citation>
    <scope>NUCLEOTIDE SEQUENCE [LARGE SCALE GENOMIC DNA]</scope>
    <source>
        <strain evidence="4">cv. Huhao1</strain>
        <tissue evidence="3">Leaf</tissue>
    </source>
</reference>
<evidence type="ECO:0000256" key="1">
    <source>
        <dbReference type="SAM" id="Coils"/>
    </source>
</evidence>
<dbReference type="Proteomes" id="UP000245207">
    <property type="component" value="Unassembled WGS sequence"/>
</dbReference>
<evidence type="ECO:0000313" key="4">
    <source>
        <dbReference type="Proteomes" id="UP000245207"/>
    </source>
</evidence>
<evidence type="ECO:0000259" key="2">
    <source>
        <dbReference type="Pfam" id="PF03469"/>
    </source>
</evidence>
<dbReference type="PANTHER" id="PTHR21596:SF65">
    <property type="entry name" value="PROTEIN INVOLVED IN DE NOVO 2-RELATED"/>
    <property type="match status" value="1"/>
</dbReference>
<feature type="coiled-coil region" evidence="1">
    <location>
        <begin position="86"/>
        <end position="120"/>
    </location>
</feature>
<keyword evidence="1" id="KW-0175">Coiled coil</keyword>
<gene>
    <name evidence="3" type="ORF">CTI12_AA376360</name>
</gene>
<comment type="caution">
    <text evidence="3">The sequence shown here is derived from an EMBL/GenBank/DDBJ whole genome shotgun (WGS) entry which is preliminary data.</text>
</comment>
<dbReference type="InterPro" id="IPR045177">
    <property type="entry name" value="FDM1-5/IDN2"/>
</dbReference>
<keyword evidence="4" id="KW-1185">Reference proteome</keyword>
<dbReference type="EMBL" id="PKPP01005182">
    <property type="protein sequence ID" value="PWA61111.1"/>
    <property type="molecule type" value="Genomic_DNA"/>
</dbReference>
<dbReference type="InterPro" id="IPR005379">
    <property type="entry name" value="FDM1-5/IDN2_XH"/>
</dbReference>
<feature type="coiled-coil region" evidence="1">
    <location>
        <begin position="145"/>
        <end position="238"/>
    </location>
</feature>
<dbReference type="GO" id="GO:0080188">
    <property type="term" value="P:gene silencing by siRNA-directed DNA methylation"/>
    <property type="evidence" value="ECO:0007669"/>
    <property type="project" value="InterPro"/>
</dbReference>
<dbReference type="Pfam" id="PF03469">
    <property type="entry name" value="XH"/>
    <property type="match status" value="1"/>
</dbReference>
<dbReference type="PANTHER" id="PTHR21596">
    <property type="entry name" value="RIBONUCLEASE P SUBUNIT P38"/>
    <property type="match status" value="1"/>
</dbReference>
<organism evidence="3 4">
    <name type="scientific">Artemisia annua</name>
    <name type="common">Sweet wormwood</name>
    <dbReference type="NCBI Taxonomy" id="35608"/>
    <lineage>
        <taxon>Eukaryota</taxon>
        <taxon>Viridiplantae</taxon>
        <taxon>Streptophyta</taxon>
        <taxon>Embryophyta</taxon>
        <taxon>Tracheophyta</taxon>
        <taxon>Spermatophyta</taxon>
        <taxon>Magnoliopsida</taxon>
        <taxon>eudicotyledons</taxon>
        <taxon>Gunneridae</taxon>
        <taxon>Pentapetalae</taxon>
        <taxon>asterids</taxon>
        <taxon>campanulids</taxon>
        <taxon>Asterales</taxon>
        <taxon>Asteraceae</taxon>
        <taxon>Asteroideae</taxon>
        <taxon>Anthemideae</taxon>
        <taxon>Artemisiinae</taxon>
        <taxon>Artemisia</taxon>
    </lineage>
</organism>
<evidence type="ECO:0000313" key="3">
    <source>
        <dbReference type="EMBL" id="PWA61111.1"/>
    </source>
</evidence>
<protein>
    <submittedName>
        <fullName evidence="3">Domain XH</fullName>
    </submittedName>
</protein>
<proteinExistence type="predicted"/>
<accession>A0A2U1MIL2</accession>